<name>A0AAP0F9P6_9MAGN</name>
<feature type="region of interest" description="Disordered" evidence="1">
    <location>
        <begin position="208"/>
        <end position="230"/>
    </location>
</feature>
<evidence type="ECO:0000313" key="3">
    <source>
        <dbReference type="Proteomes" id="UP001420932"/>
    </source>
</evidence>
<protein>
    <recommendedName>
        <fullName evidence="4">DUF4283 domain-containing protein</fullName>
    </recommendedName>
</protein>
<keyword evidence="3" id="KW-1185">Reference proteome</keyword>
<dbReference type="EMBL" id="JBBNAF010000010">
    <property type="protein sequence ID" value="KAK9107845.1"/>
    <property type="molecule type" value="Genomic_DNA"/>
</dbReference>
<organism evidence="2 3">
    <name type="scientific">Stephania yunnanensis</name>
    <dbReference type="NCBI Taxonomy" id="152371"/>
    <lineage>
        <taxon>Eukaryota</taxon>
        <taxon>Viridiplantae</taxon>
        <taxon>Streptophyta</taxon>
        <taxon>Embryophyta</taxon>
        <taxon>Tracheophyta</taxon>
        <taxon>Spermatophyta</taxon>
        <taxon>Magnoliopsida</taxon>
        <taxon>Ranunculales</taxon>
        <taxon>Menispermaceae</taxon>
        <taxon>Menispermoideae</taxon>
        <taxon>Cissampelideae</taxon>
        <taxon>Stephania</taxon>
    </lineage>
</organism>
<proteinExistence type="predicted"/>
<evidence type="ECO:0008006" key="4">
    <source>
        <dbReference type="Google" id="ProtNLM"/>
    </source>
</evidence>
<dbReference type="Proteomes" id="UP001420932">
    <property type="component" value="Unassembled WGS sequence"/>
</dbReference>
<sequence length="367" mass="40396">MIEEGVKWRPELHRQNPKLTIHNVWITIEGLPFNLWNEWVFQEIGRRERCYIYQGGAPGKVGQLPLPSATAHQPKGKQVVHTICTKKVEGSDPYAIDSSIARGDDGALFATSLATDLTVAKEGTRSTFKSGLNQTTYKSGLTQLTIQQVLEHVERDRAQLASTGGLSELKVVFAPNIPVTVSIGLHSQLTIKAATRVCAKETAPPPKQILGSVPLRPVEPTSAEDRGKLGSPPRFVNVVIRSTDEPQANEVCVLQGRSDGAAQEGCIEVNACNNQSRDGSDGLVQPEEEDFSQNENPTKPDMNGMGFDFNEVIEYTLEERILEISAEASPIRDRTSLTVVKTRLRTLLFLCKQEQSRACPQLDSRRA</sequence>
<accession>A0AAP0F9P6</accession>
<evidence type="ECO:0000313" key="2">
    <source>
        <dbReference type="EMBL" id="KAK9107845.1"/>
    </source>
</evidence>
<dbReference type="AlphaFoldDB" id="A0AAP0F9P6"/>
<feature type="region of interest" description="Disordered" evidence="1">
    <location>
        <begin position="277"/>
        <end position="305"/>
    </location>
</feature>
<evidence type="ECO:0000256" key="1">
    <source>
        <dbReference type="SAM" id="MobiDB-lite"/>
    </source>
</evidence>
<reference evidence="2 3" key="1">
    <citation type="submission" date="2024-01" db="EMBL/GenBank/DDBJ databases">
        <title>Genome assemblies of Stephania.</title>
        <authorList>
            <person name="Yang L."/>
        </authorList>
    </citation>
    <scope>NUCLEOTIDE SEQUENCE [LARGE SCALE GENOMIC DNA]</scope>
    <source>
        <strain evidence="2">YNDBR</strain>
        <tissue evidence="2">Leaf</tissue>
    </source>
</reference>
<comment type="caution">
    <text evidence="2">The sequence shown here is derived from an EMBL/GenBank/DDBJ whole genome shotgun (WGS) entry which is preliminary data.</text>
</comment>
<gene>
    <name evidence="2" type="ORF">Syun_023856</name>
</gene>